<dbReference type="PANTHER" id="PTHR11413:SF110">
    <property type="entry name" value="CYSTEINE PROTEINASE INHIBITOR 6"/>
    <property type="match status" value="1"/>
</dbReference>
<dbReference type="PANTHER" id="PTHR11413">
    <property type="entry name" value="CYSTATIN FAMILY MEMBER"/>
    <property type="match status" value="1"/>
</dbReference>
<dbReference type="Pfam" id="PF16845">
    <property type="entry name" value="SQAPI"/>
    <property type="match status" value="1"/>
</dbReference>
<dbReference type="CDD" id="cd00042">
    <property type="entry name" value="CY"/>
    <property type="match status" value="1"/>
</dbReference>
<comment type="caution">
    <text evidence="5">The sequence shown here is derived from an EMBL/GenBank/DDBJ whole genome shotgun (WGS) entry which is preliminary data.</text>
</comment>
<dbReference type="InterPro" id="IPR000010">
    <property type="entry name" value="Cystatin_dom"/>
</dbReference>
<keyword evidence="2 3" id="KW-0789">Thiol protease inhibitor</keyword>
<evidence type="ECO:0000256" key="1">
    <source>
        <dbReference type="ARBA" id="ARBA00022690"/>
    </source>
</evidence>
<dbReference type="Gene3D" id="3.10.450.10">
    <property type="match status" value="1"/>
</dbReference>
<dbReference type="InterPro" id="IPR018073">
    <property type="entry name" value="Prot_inh_cystat_CS"/>
</dbReference>
<organism evidence="5 6">
    <name type="scientific">Castilleja foliolosa</name>
    <dbReference type="NCBI Taxonomy" id="1961234"/>
    <lineage>
        <taxon>Eukaryota</taxon>
        <taxon>Viridiplantae</taxon>
        <taxon>Streptophyta</taxon>
        <taxon>Embryophyta</taxon>
        <taxon>Tracheophyta</taxon>
        <taxon>Spermatophyta</taxon>
        <taxon>Magnoliopsida</taxon>
        <taxon>eudicotyledons</taxon>
        <taxon>Gunneridae</taxon>
        <taxon>Pentapetalae</taxon>
        <taxon>asterids</taxon>
        <taxon>lamiids</taxon>
        <taxon>Lamiales</taxon>
        <taxon>Orobanchaceae</taxon>
        <taxon>Pedicularideae</taxon>
        <taxon>Castillejinae</taxon>
        <taxon>Castilleja</taxon>
    </lineage>
</organism>
<keyword evidence="1 3" id="KW-0646">Protease inhibitor</keyword>
<dbReference type="AlphaFoldDB" id="A0ABD3CRH8"/>
<dbReference type="GO" id="GO:0004869">
    <property type="term" value="F:cysteine-type endopeptidase inhibitor activity"/>
    <property type="evidence" value="ECO:0007669"/>
    <property type="project" value="UniProtKB-KW"/>
</dbReference>
<gene>
    <name evidence="5" type="ORF">CASFOL_025577</name>
</gene>
<dbReference type="InterPro" id="IPR027214">
    <property type="entry name" value="Cystatin"/>
</dbReference>
<dbReference type="FunFam" id="3.10.450.10:FF:000016">
    <property type="entry name" value="Cysteine proteinase inhibitor"/>
    <property type="match status" value="1"/>
</dbReference>
<reference evidence="6" key="1">
    <citation type="journal article" date="2024" name="IScience">
        <title>Strigolactones Initiate the Formation of Haustorium-like Structures in Castilleja.</title>
        <authorList>
            <person name="Buerger M."/>
            <person name="Peterson D."/>
            <person name="Chory J."/>
        </authorList>
    </citation>
    <scope>NUCLEOTIDE SEQUENCE [LARGE SCALE GENOMIC DNA]</scope>
</reference>
<dbReference type="EMBL" id="JAVIJP010000032">
    <property type="protein sequence ID" value="KAL3632593.1"/>
    <property type="molecule type" value="Genomic_DNA"/>
</dbReference>
<dbReference type="SUPFAM" id="SSF54403">
    <property type="entry name" value="Cystatin/monellin"/>
    <property type="match status" value="1"/>
</dbReference>
<keyword evidence="3" id="KW-0732">Signal</keyword>
<proteinExistence type="inferred from homology"/>
<dbReference type="PROSITE" id="PS00287">
    <property type="entry name" value="CYSTATIN"/>
    <property type="match status" value="1"/>
</dbReference>
<feature type="signal peptide" evidence="3">
    <location>
        <begin position="1"/>
        <end position="26"/>
    </location>
</feature>
<dbReference type="Proteomes" id="UP001632038">
    <property type="component" value="Unassembled WGS sequence"/>
</dbReference>
<keyword evidence="6" id="KW-1185">Reference proteome</keyword>
<evidence type="ECO:0000313" key="6">
    <source>
        <dbReference type="Proteomes" id="UP001632038"/>
    </source>
</evidence>
<dbReference type="SMART" id="SM00043">
    <property type="entry name" value="CY"/>
    <property type="match status" value="1"/>
</dbReference>
<feature type="chain" id="PRO_5044530157" description="Cysteine proteinase inhibitor" evidence="3">
    <location>
        <begin position="27"/>
        <end position="167"/>
    </location>
</feature>
<accession>A0ABD3CRH8</accession>
<name>A0ABD3CRH8_9LAMI</name>
<evidence type="ECO:0000259" key="4">
    <source>
        <dbReference type="SMART" id="SM00043"/>
    </source>
</evidence>
<evidence type="ECO:0000256" key="2">
    <source>
        <dbReference type="ARBA" id="ARBA00022704"/>
    </source>
</evidence>
<comment type="similarity">
    <text evidence="3">Belongs to the cystatin family. Phytocystatin subfamily.</text>
</comment>
<protein>
    <recommendedName>
        <fullName evidence="3">Cysteine proteinase inhibitor</fullName>
    </recommendedName>
</protein>
<evidence type="ECO:0000256" key="3">
    <source>
        <dbReference type="RuleBase" id="RU362130"/>
    </source>
</evidence>
<feature type="domain" description="Cystatin" evidence="4">
    <location>
        <begin position="28"/>
        <end position="116"/>
    </location>
</feature>
<evidence type="ECO:0000313" key="5">
    <source>
        <dbReference type="EMBL" id="KAL3632593.1"/>
    </source>
</evidence>
<dbReference type="InterPro" id="IPR046350">
    <property type="entry name" value="Cystatin_sf"/>
</dbReference>
<sequence length="167" mass="18845">MNMKDKTLYFTLVFAGIVFCSESAEGMNKLGGLSNIAQNSGEIENIALFAVQQHNQKQNAVLKFGRVVKAKEQVVAGKMYYLTLEVNDGGKNKTYEAKVWVKPWMNFKQLEEFKLAHDNPSFASFGLGVNHVVDNFVRVSVAFKRGELAKKLDGVVRKNYEVNKYLK</sequence>